<evidence type="ECO:0000313" key="6">
    <source>
        <dbReference type="EnsemblPlants" id="QL10p017195:mrna:CDS:1"/>
    </source>
</evidence>
<reference evidence="6 7" key="1">
    <citation type="journal article" date="2016" name="G3 (Bethesda)">
        <title>First Draft Assembly and Annotation of the Genome of a California Endemic Oak Quercus lobata Nee (Fagaceae).</title>
        <authorList>
            <person name="Sork V.L."/>
            <person name="Fitz-Gibbon S.T."/>
            <person name="Puiu D."/>
            <person name="Crepeau M."/>
            <person name="Gugger P.F."/>
            <person name="Sherman R."/>
            <person name="Stevens K."/>
            <person name="Langley C.H."/>
            <person name="Pellegrini M."/>
            <person name="Salzberg S.L."/>
        </authorList>
    </citation>
    <scope>NUCLEOTIDE SEQUENCE [LARGE SCALE GENOMIC DNA]</scope>
    <source>
        <strain evidence="6 7">cv. SW786</strain>
    </source>
</reference>
<dbReference type="GO" id="GO:0005509">
    <property type="term" value="F:calcium ion binding"/>
    <property type="evidence" value="ECO:0007669"/>
    <property type="project" value="InterPro"/>
</dbReference>
<dbReference type="Pfam" id="PF13499">
    <property type="entry name" value="EF-hand_7"/>
    <property type="match status" value="1"/>
</dbReference>
<dbReference type="Proteomes" id="UP000594261">
    <property type="component" value="Chromosome 10"/>
</dbReference>
<dbReference type="PROSITE" id="PS50222">
    <property type="entry name" value="EF_HAND_2"/>
    <property type="match status" value="2"/>
</dbReference>
<feature type="domain" description="EF-hand" evidence="5">
    <location>
        <begin position="178"/>
        <end position="212"/>
    </location>
</feature>
<dbReference type="PROSITE" id="PS00018">
    <property type="entry name" value="EF_HAND_1"/>
    <property type="match status" value="2"/>
</dbReference>
<keyword evidence="2" id="KW-0677">Repeat</keyword>
<keyword evidence="3" id="KW-0106">Calcium</keyword>
<dbReference type="Gramene" id="QL10p017195:mrna">
    <property type="protein sequence ID" value="QL10p017195:mrna:CDS:1"/>
    <property type="gene ID" value="QL10p017195"/>
</dbReference>
<dbReference type="Gene3D" id="1.10.238.10">
    <property type="entry name" value="EF-hand"/>
    <property type="match status" value="1"/>
</dbReference>
<accession>A0A7N2MPH6</accession>
<name>A0A7N2MPH6_QUELO</name>
<dbReference type="KEGG" id="qlo:115962933"/>
<keyword evidence="4" id="KW-0472">Membrane</keyword>
<dbReference type="InterPro" id="IPR002048">
    <property type="entry name" value="EF_hand_dom"/>
</dbReference>
<dbReference type="GO" id="GO:0043226">
    <property type="term" value="C:organelle"/>
    <property type="evidence" value="ECO:0007669"/>
    <property type="project" value="UniProtKB-ARBA"/>
</dbReference>
<feature type="domain" description="EF-hand" evidence="5">
    <location>
        <begin position="141"/>
        <end position="176"/>
    </location>
</feature>
<protein>
    <recommendedName>
        <fullName evidence="5">EF-hand domain-containing protein</fullName>
    </recommendedName>
</protein>
<gene>
    <name evidence="6" type="primary">LOC115962933</name>
</gene>
<sequence length="212" mass="24283">MDKTEKDESLSPISLLVVLSLPIILSWVTILRDLYSSFRLIPQFFIDFFYGAWKVWNERKATIQEASIHKLCTHDNVHNEKLSEEVEMVLKEEGDENKLSVGEVKIVMEKLGTLCDDHPDAENYEEGMGPDEIAGLFEEEPSPEEVKEAFDIFDENNDGFIDAGELGRVLCSLGLMEPLEVECQRMIRVFDDNGDGRIDFKEFVKLVEHSFC</sequence>
<evidence type="ECO:0000256" key="2">
    <source>
        <dbReference type="ARBA" id="ARBA00022737"/>
    </source>
</evidence>
<feature type="transmembrane region" description="Helical" evidence="4">
    <location>
        <begin position="12"/>
        <end position="31"/>
    </location>
</feature>
<evidence type="ECO:0000256" key="4">
    <source>
        <dbReference type="SAM" id="Phobius"/>
    </source>
</evidence>
<keyword evidence="4" id="KW-0812">Transmembrane</keyword>
<keyword evidence="1" id="KW-0479">Metal-binding</keyword>
<dbReference type="EMBL" id="LRBV02000010">
    <property type="status" value="NOT_ANNOTATED_CDS"/>
    <property type="molecule type" value="Genomic_DNA"/>
</dbReference>
<keyword evidence="7" id="KW-1185">Reference proteome</keyword>
<dbReference type="RefSeq" id="XP_030937680.1">
    <property type="nucleotide sequence ID" value="XM_031081820.1"/>
</dbReference>
<organism evidence="6 7">
    <name type="scientific">Quercus lobata</name>
    <name type="common">Valley oak</name>
    <dbReference type="NCBI Taxonomy" id="97700"/>
    <lineage>
        <taxon>Eukaryota</taxon>
        <taxon>Viridiplantae</taxon>
        <taxon>Streptophyta</taxon>
        <taxon>Embryophyta</taxon>
        <taxon>Tracheophyta</taxon>
        <taxon>Spermatophyta</taxon>
        <taxon>Magnoliopsida</taxon>
        <taxon>eudicotyledons</taxon>
        <taxon>Gunneridae</taxon>
        <taxon>Pentapetalae</taxon>
        <taxon>rosids</taxon>
        <taxon>fabids</taxon>
        <taxon>Fagales</taxon>
        <taxon>Fagaceae</taxon>
        <taxon>Quercus</taxon>
    </lineage>
</organism>
<dbReference type="OMA" id="QKICRNG"/>
<dbReference type="SUPFAM" id="SSF47473">
    <property type="entry name" value="EF-hand"/>
    <property type="match status" value="1"/>
</dbReference>
<dbReference type="CDD" id="cd00051">
    <property type="entry name" value="EFh"/>
    <property type="match status" value="1"/>
</dbReference>
<evidence type="ECO:0000256" key="1">
    <source>
        <dbReference type="ARBA" id="ARBA00022723"/>
    </source>
</evidence>
<evidence type="ECO:0000313" key="7">
    <source>
        <dbReference type="Proteomes" id="UP000594261"/>
    </source>
</evidence>
<dbReference type="EnsemblPlants" id="QL10p017195:mrna">
    <property type="protein sequence ID" value="QL10p017195:mrna:CDS:1"/>
    <property type="gene ID" value="QL10p017195"/>
</dbReference>
<reference evidence="6" key="2">
    <citation type="submission" date="2021-01" db="UniProtKB">
        <authorList>
            <consortium name="EnsemblPlants"/>
        </authorList>
    </citation>
    <scope>IDENTIFICATION</scope>
</reference>
<dbReference type="InterPro" id="IPR018247">
    <property type="entry name" value="EF_Hand_1_Ca_BS"/>
</dbReference>
<dbReference type="AlphaFoldDB" id="A0A7N2MPH6"/>
<evidence type="ECO:0000256" key="3">
    <source>
        <dbReference type="ARBA" id="ARBA00022837"/>
    </source>
</evidence>
<proteinExistence type="predicted"/>
<dbReference type="InParanoid" id="A0A7N2MPH6"/>
<dbReference type="InterPro" id="IPR011992">
    <property type="entry name" value="EF-hand-dom_pair"/>
</dbReference>
<dbReference type="GeneID" id="115962933"/>
<dbReference type="PANTHER" id="PTHR10891">
    <property type="entry name" value="EF-HAND CALCIUM-BINDING DOMAIN CONTAINING PROTEIN"/>
    <property type="match status" value="1"/>
</dbReference>
<dbReference type="InterPro" id="IPR039647">
    <property type="entry name" value="EF_hand_pair_protein_CML-like"/>
</dbReference>
<keyword evidence="4" id="KW-1133">Transmembrane helix</keyword>
<dbReference type="OrthoDB" id="26525at2759"/>
<dbReference type="FunFam" id="1.10.238.10:FF:000178">
    <property type="entry name" value="Calmodulin-2 A"/>
    <property type="match status" value="1"/>
</dbReference>
<dbReference type="SMART" id="SM00054">
    <property type="entry name" value="EFh"/>
    <property type="match status" value="2"/>
</dbReference>
<evidence type="ECO:0000259" key="5">
    <source>
        <dbReference type="PROSITE" id="PS50222"/>
    </source>
</evidence>